<evidence type="ECO:0000313" key="2">
    <source>
        <dbReference type="EMBL" id="QJY45431.1"/>
    </source>
</evidence>
<dbReference type="InterPro" id="IPR009799">
    <property type="entry name" value="EthD_dom"/>
</dbReference>
<dbReference type="Pfam" id="PF07110">
    <property type="entry name" value="EthD"/>
    <property type="match status" value="1"/>
</dbReference>
<dbReference type="Gene3D" id="3.30.70.100">
    <property type="match status" value="1"/>
</dbReference>
<dbReference type="RefSeq" id="WP_172155456.1">
    <property type="nucleotide sequence ID" value="NZ_CP053564.1"/>
</dbReference>
<evidence type="ECO:0000259" key="1">
    <source>
        <dbReference type="Pfam" id="PF07110"/>
    </source>
</evidence>
<reference evidence="2 3" key="1">
    <citation type="submission" date="2020-05" db="EMBL/GenBank/DDBJ databases">
        <authorList>
            <person name="Mo P."/>
        </authorList>
    </citation>
    <scope>NUCLEOTIDE SEQUENCE [LARGE SCALE GENOMIC DNA]</scope>
    <source>
        <strain evidence="2 3">Gen01</strain>
    </source>
</reference>
<proteinExistence type="predicted"/>
<feature type="domain" description="EthD" evidence="1">
    <location>
        <begin position="10"/>
        <end position="89"/>
    </location>
</feature>
<name>A0A6M6JG53_9PSEU</name>
<dbReference type="NCBIfam" id="TIGR02118">
    <property type="entry name" value="EthD family reductase"/>
    <property type="match status" value="1"/>
</dbReference>
<sequence>MYQVTVLYNHPEDPAAFDRHYREVHAPLAAKIPGVQAYTASWAGPSPDGSSSPYHLVATLQFASAEAFAAGFGGPEGQAANADLANFAGAGATIVAGEAESFA</sequence>
<dbReference type="EMBL" id="CP053564">
    <property type="protein sequence ID" value="QJY45431.1"/>
    <property type="molecule type" value="Genomic_DNA"/>
</dbReference>
<dbReference type="KEGG" id="pbro:HOP40_06065"/>
<evidence type="ECO:0000313" key="3">
    <source>
        <dbReference type="Proteomes" id="UP000505377"/>
    </source>
</evidence>
<keyword evidence="3" id="KW-1185">Reference proteome</keyword>
<dbReference type="PANTHER" id="PTHR40260">
    <property type="entry name" value="BLR8190 PROTEIN"/>
    <property type="match status" value="1"/>
</dbReference>
<gene>
    <name evidence="2" type="ORF">HOP40_06065</name>
</gene>
<accession>A0A6M6JG53</accession>
<dbReference type="GO" id="GO:0016491">
    <property type="term" value="F:oxidoreductase activity"/>
    <property type="evidence" value="ECO:0007669"/>
    <property type="project" value="InterPro"/>
</dbReference>
<dbReference type="Proteomes" id="UP000505377">
    <property type="component" value="Chromosome"/>
</dbReference>
<protein>
    <submittedName>
        <fullName evidence="2">EthD family reductase</fullName>
    </submittedName>
</protein>
<dbReference type="AlphaFoldDB" id="A0A6M6JG53"/>
<dbReference type="PANTHER" id="PTHR40260:SF2">
    <property type="entry name" value="BLR8190 PROTEIN"/>
    <property type="match status" value="1"/>
</dbReference>
<dbReference type="SUPFAM" id="SSF54909">
    <property type="entry name" value="Dimeric alpha+beta barrel"/>
    <property type="match status" value="1"/>
</dbReference>
<organism evidence="2 3">
    <name type="scientific">Pseudonocardia broussonetiae</name>
    <dbReference type="NCBI Taxonomy" id="2736640"/>
    <lineage>
        <taxon>Bacteria</taxon>
        <taxon>Bacillati</taxon>
        <taxon>Actinomycetota</taxon>
        <taxon>Actinomycetes</taxon>
        <taxon>Pseudonocardiales</taxon>
        <taxon>Pseudonocardiaceae</taxon>
        <taxon>Pseudonocardia</taxon>
    </lineage>
</organism>
<dbReference type="InterPro" id="IPR011008">
    <property type="entry name" value="Dimeric_a/b-barrel"/>
</dbReference>